<proteinExistence type="predicted"/>
<dbReference type="InterPro" id="IPR052557">
    <property type="entry name" value="CAP/Cytokinesis_protein"/>
</dbReference>
<dbReference type="EMBL" id="FMYP01000016">
    <property type="protein sequence ID" value="SDC07149.1"/>
    <property type="molecule type" value="Genomic_DNA"/>
</dbReference>
<dbReference type="SUPFAM" id="SSF54001">
    <property type="entry name" value="Cysteine proteinases"/>
    <property type="match status" value="1"/>
</dbReference>
<feature type="domain" description="Transglutaminase-like" evidence="2">
    <location>
        <begin position="72"/>
        <end position="139"/>
    </location>
</feature>
<dbReference type="InterPro" id="IPR038765">
    <property type="entry name" value="Papain-like_cys_pep_sf"/>
</dbReference>
<dbReference type="PANTHER" id="PTHR46333:SF2">
    <property type="entry name" value="CYTOKINESIS PROTEIN 3"/>
    <property type="match status" value="1"/>
</dbReference>
<dbReference type="Proteomes" id="UP000199452">
    <property type="component" value="Unassembled WGS sequence"/>
</dbReference>
<keyword evidence="4" id="KW-1185">Reference proteome</keyword>
<protein>
    <submittedName>
        <fullName evidence="3">Transglutaminase-like superfamily protein</fullName>
    </submittedName>
</protein>
<dbReference type="Pfam" id="PF01841">
    <property type="entry name" value="Transglut_core"/>
    <property type="match status" value="1"/>
</dbReference>
<dbReference type="RefSeq" id="WP_092436991.1">
    <property type="nucleotide sequence ID" value="NZ_FMYP01000016.1"/>
</dbReference>
<keyword evidence="1" id="KW-0732">Signal</keyword>
<evidence type="ECO:0000313" key="3">
    <source>
        <dbReference type="EMBL" id="SDC07149.1"/>
    </source>
</evidence>
<feature type="signal peptide" evidence="1">
    <location>
        <begin position="1"/>
        <end position="19"/>
    </location>
</feature>
<dbReference type="OrthoDB" id="9788327at2"/>
<feature type="chain" id="PRO_5011786618" evidence="1">
    <location>
        <begin position="20"/>
        <end position="636"/>
    </location>
</feature>
<organism evidence="3 4">
    <name type="scientific">Williamwhitmania taraxaci</name>
    <dbReference type="NCBI Taxonomy" id="1640674"/>
    <lineage>
        <taxon>Bacteria</taxon>
        <taxon>Pseudomonadati</taxon>
        <taxon>Bacteroidota</taxon>
        <taxon>Bacteroidia</taxon>
        <taxon>Bacteroidales</taxon>
        <taxon>Williamwhitmaniaceae</taxon>
        <taxon>Williamwhitmania</taxon>
    </lineage>
</organism>
<name>A0A1G6IKV1_9BACT</name>
<reference evidence="3 4" key="1">
    <citation type="submission" date="2016-09" db="EMBL/GenBank/DDBJ databases">
        <authorList>
            <person name="Capua I."/>
            <person name="De Benedictis P."/>
            <person name="Joannis T."/>
            <person name="Lombin L.H."/>
            <person name="Cattoli G."/>
        </authorList>
    </citation>
    <scope>NUCLEOTIDE SEQUENCE [LARGE SCALE GENOMIC DNA]</scope>
    <source>
        <strain evidence="3 4">A7P-90m</strain>
    </source>
</reference>
<gene>
    <name evidence="3" type="ORF">SAMN05216323_101640</name>
</gene>
<evidence type="ECO:0000259" key="2">
    <source>
        <dbReference type="SMART" id="SM00460"/>
    </source>
</evidence>
<evidence type="ECO:0000256" key="1">
    <source>
        <dbReference type="SAM" id="SignalP"/>
    </source>
</evidence>
<dbReference type="GO" id="GO:0005737">
    <property type="term" value="C:cytoplasm"/>
    <property type="evidence" value="ECO:0007669"/>
    <property type="project" value="TreeGrafter"/>
</dbReference>
<dbReference type="AlphaFoldDB" id="A0A1G6IKV1"/>
<dbReference type="Gene3D" id="3.10.620.30">
    <property type="match status" value="1"/>
</dbReference>
<accession>A0A1G6IKV1</accession>
<dbReference type="PANTHER" id="PTHR46333">
    <property type="entry name" value="CYTOKINESIS PROTEIN 3"/>
    <property type="match status" value="1"/>
</dbReference>
<dbReference type="STRING" id="1640674.SAMN05216323_101640"/>
<sequence>MKRVAFLTLFLLFSASQFAQDRIAKLTYSIVDTSKNQTAQVKSIYGWITQNIAYDVGQYEKVSNKYHTPEQVLHRRKALCQGYAELFSEMCRRIGVESYFINGYSKGFGYVKGTNFLKADHSWNICYADSTYLIIDATWGSGFLDYEYSTFSKIRIALTGSEGIRTKLKFVPKPTNDYFAILPEKAINTHFPLDSKWQLLPLAVPYRTFAFDSSLVDSPIDFEDMSYQTRVSNTNNNCFVDGVNSIRYNPYNHFDIAYQYQRQANTLTVVDESIFDTLKIPLVDTTIRYYERSLDYIKSFRTLRRDTYSDKRQQQGQIYRDANRTVRAMGRIPSTPNGKYPREEKRFLRMDKSLTKATHGAEAARKSYAMGVSYSFEPPSKRDTSTFANLRMQIAASITIYTEQVFIVENKLKDLVVIQGGDTLTNEGIIPHLDSATTCVLTIRQSLDDMNEFAFFRHCDTLNAIYSRYDTALVAKTKVKVNLAQSFGELSLSFSLAEMALKKILRHYERMAKKSGDNEHYSALATPIAKHLHQLYGYKREALGLMVRNNYSWQLLADKLDNEISVYGPNGLATINRRMELFYSFVSSRNTRVYDSDIDQTESIKDAARSNLSLAKEQQRALKKIQQASRKKKGKK</sequence>
<evidence type="ECO:0000313" key="4">
    <source>
        <dbReference type="Proteomes" id="UP000199452"/>
    </source>
</evidence>
<dbReference type="InterPro" id="IPR002931">
    <property type="entry name" value="Transglutaminase-like"/>
</dbReference>
<dbReference type="SMART" id="SM00460">
    <property type="entry name" value="TGc"/>
    <property type="match status" value="1"/>
</dbReference>